<dbReference type="EMBL" id="MTYJ01000038">
    <property type="protein sequence ID" value="OQV19528.1"/>
    <property type="molecule type" value="Genomic_DNA"/>
</dbReference>
<gene>
    <name evidence="2" type="ORF">BV898_06515</name>
</gene>
<name>A0A1W0WWG0_HYPEX</name>
<evidence type="ECO:0000313" key="3">
    <source>
        <dbReference type="Proteomes" id="UP000192578"/>
    </source>
</evidence>
<proteinExistence type="predicted"/>
<accession>A0A1W0WWG0</accession>
<evidence type="ECO:0000256" key="1">
    <source>
        <dbReference type="SAM" id="MobiDB-lite"/>
    </source>
</evidence>
<comment type="caution">
    <text evidence="2">The sequence shown here is derived from an EMBL/GenBank/DDBJ whole genome shotgun (WGS) entry which is preliminary data.</text>
</comment>
<evidence type="ECO:0000313" key="2">
    <source>
        <dbReference type="EMBL" id="OQV19528.1"/>
    </source>
</evidence>
<dbReference type="AlphaFoldDB" id="A0A1W0WWG0"/>
<keyword evidence="3" id="KW-1185">Reference proteome</keyword>
<protein>
    <submittedName>
        <fullName evidence="2">Uncharacterized protein</fullName>
    </submittedName>
</protein>
<feature type="region of interest" description="Disordered" evidence="1">
    <location>
        <begin position="51"/>
        <end position="82"/>
    </location>
</feature>
<reference evidence="3" key="1">
    <citation type="submission" date="2017-01" db="EMBL/GenBank/DDBJ databases">
        <title>Comparative genomics of anhydrobiosis in the tardigrade Hypsibius dujardini.</title>
        <authorList>
            <person name="Yoshida Y."/>
            <person name="Koutsovoulos G."/>
            <person name="Laetsch D."/>
            <person name="Stevens L."/>
            <person name="Kumar S."/>
            <person name="Horikawa D."/>
            <person name="Ishino K."/>
            <person name="Komine S."/>
            <person name="Tomita M."/>
            <person name="Blaxter M."/>
            <person name="Arakawa K."/>
        </authorList>
    </citation>
    <scope>NUCLEOTIDE SEQUENCE [LARGE SCALE GENOMIC DNA]</scope>
    <source>
        <strain evidence="3">Z151</strain>
    </source>
</reference>
<organism evidence="2 3">
    <name type="scientific">Hypsibius exemplaris</name>
    <name type="common">Freshwater tardigrade</name>
    <dbReference type="NCBI Taxonomy" id="2072580"/>
    <lineage>
        <taxon>Eukaryota</taxon>
        <taxon>Metazoa</taxon>
        <taxon>Ecdysozoa</taxon>
        <taxon>Tardigrada</taxon>
        <taxon>Eutardigrada</taxon>
        <taxon>Parachela</taxon>
        <taxon>Hypsibioidea</taxon>
        <taxon>Hypsibiidae</taxon>
        <taxon>Hypsibius</taxon>
    </lineage>
</organism>
<sequence>MRIARQRKSAQNSSPSFFALHLGNSSASPCCVNFLTLPKIIPLLTRASKKGAVSNLGRDSASENRPEAGNFPDPLKEARFQR</sequence>
<dbReference type="Proteomes" id="UP000192578">
    <property type="component" value="Unassembled WGS sequence"/>
</dbReference>